<reference evidence="2 3" key="1">
    <citation type="journal article" date="2018" name="Mol. Biol. Evol.">
        <title>Broad Genomic Sampling Reveals a Smut Pathogenic Ancestry of the Fungal Clade Ustilaginomycotina.</title>
        <authorList>
            <person name="Kijpornyongpan T."/>
            <person name="Mondo S.J."/>
            <person name="Barry K."/>
            <person name="Sandor L."/>
            <person name="Lee J."/>
            <person name="Lipzen A."/>
            <person name="Pangilinan J."/>
            <person name="LaButti K."/>
            <person name="Hainaut M."/>
            <person name="Henrissat B."/>
            <person name="Grigoriev I.V."/>
            <person name="Spatafora J.W."/>
            <person name="Aime M.C."/>
        </authorList>
    </citation>
    <scope>NUCLEOTIDE SEQUENCE [LARGE SCALE GENOMIC DNA]</scope>
    <source>
        <strain evidence="2 3">MCA 3645</strain>
    </source>
</reference>
<accession>A0A317XYS7</accession>
<evidence type="ECO:0000313" key="3">
    <source>
        <dbReference type="Proteomes" id="UP000246740"/>
    </source>
</evidence>
<sequence length="503" mass="53488">MSRHGSVTTGDSLLFSSLSHPDHTRASTYSHVSVYSRDSWCSNFSNADSDISIATTRLGHVSHDRDGFSSIMSSNITPSNAIFGSTSPRKNRNARSRTSLESTGSSSSASVRSPQTPVDAALLRTPRRPQLSRLVSDDVYYIGRSRDVPISEEGLMESKRESIRSNTSTSSKPIDILNWSSKDGLMIAMAELEHELERTMVALNSPSASPQSSLSKASTRRKSRRPHTADAAVENRNAPRTRAFQPVPSSLSAHDSYESEIQQEAIAETPSSIRFSLSDLDAVWTSRPVSTVSDASSAAISAGSLVFDGRLSATSSATSSSTQSQPLRKKSLSSKSVKPASSTSMPMMAPPRKSTDVLRSPTSQFYANANGARSVPSLSAAPPREPLPPLPPVPSLPATVGRSSTSAGRLIPQRTASFQRQRPQTAPLANSQDQATHSPAIPLASPRLSSSTSTRSPQNPSIAAILAESSPAPAAAAGTPVRPGKSLSRLLASKFSLPKRGNW</sequence>
<proteinExistence type="predicted"/>
<feature type="compositionally biased region" description="Low complexity" evidence="1">
    <location>
        <begin position="315"/>
        <end position="325"/>
    </location>
</feature>
<name>A0A317XYS7_9BASI</name>
<dbReference type="InParanoid" id="A0A317XYS7"/>
<feature type="compositionally biased region" description="Low complexity" evidence="1">
    <location>
        <begin position="333"/>
        <end position="344"/>
    </location>
</feature>
<feature type="region of interest" description="Disordered" evidence="1">
    <location>
        <begin position="315"/>
        <end position="358"/>
    </location>
</feature>
<feature type="compositionally biased region" description="Polar residues" evidence="1">
    <location>
        <begin position="414"/>
        <end position="437"/>
    </location>
</feature>
<evidence type="ECO:0000313" key="2">
    <source>
        <dbReference type="EMBL" id="PWZ02933.1"/>
    </source>
</evidence>
<feature type="compositionally biased region" description="Polar residues" evidence="1">
    <location>
        <begin position="79"/>
        <end position="88"/>
    </location>
</feature>
<feature type="compositionally biased region" description="Low complexity" evidence="1">
    <location>
        <begin position="442"/>
        <end position="477"/>
    </location>
</feature>
<dbReference type="EMBL" id="KZ819188">
    <property type="protein sequence ID" value="PWZ02933.1"/>
    <property type="molecule type" value="Genomic_DNA"/>
</dbReference>
<dbReference type="OrthoDB" id="2554046at2759"/>
<feature type="region of interest" description="Disordered" evidence="1">
    <location>
        <begin position="79"/>
        <end position="119"/>
    </location>
</feature>
<feature type="compositionally biased region" description="Low complexity" evidence="1">
    <location>
        <begin position="96"/>
        <end position="116"/>
    </location>
</feature>
<keyword evidence="3" id="KW-1185">Reference proteome</keyword>
<gene>
    <name evidence="2" type="ORF">BCV70DRAFT_197182</name>
</gene>
<feature type="region of interest" description="Disordered" evidence="1">
    <location>
        <begin position="373"/>
        <end position="485"/>
    </location>
</feature>
<protein>
    <submittedName>
        <fullName evidence="2">Uncharacterized protein</fullName>
    </submittedName>
</protein>
<dbReference type="Proteomes" id="UP000246740">
    <property type="component" value="Unassembled WGS sequence"/>
</dbReference>
<feature type="compositionally biased region" description="Pro residues" evidence="1">
    <location>
        <begin position="383"/>
        <end position="395"/>
    </location>
</feature>
<feature type="compositionally biased region" description="Low complexity" evidence="1">
    <location>
        <begin position="205"/>
        <end position="217"/>
    </location>
</feature>
<dbReference type="AlphaFoldDB" id="A0A317XYS7"/>
<feature type="region of interest" description="Disordered" evidence="1">
    <location>
        <begin position="203"/>
        <end position="265"/>
    </location>
</feature>
<organism evidence="2 3">
    <name type="scientific">Testicularia cyperi</name>
    <dbReference type="NCBI Taxonomy" id="1882483"/>
    <lineage>
        <taxon>Eukaryota</taxon>
        <taxon>Fungi</taxon>
        <taxon>Dikarya</taxon>
        <taxon>Basidiomycota</taxon>
        <taxon>Ustilaginomycotina</taxon>
        <taxon>Ustilaginomycetes</taxon>
        <taxon>Ustilaginales</taxon>
        <taxon>Anthracoideaceae</taxon>
        <taxon>Testicularia</taxon>
    </lineage>
</organism>
<evidence type="ECO:0000256" key="1">
    <source>
        <dbReference type="SAM" id="MobiDB-lite"/>
    </source>
</evidence>